<dbReference type="EMBL" id="JASDAP010000004">
    <property type="protein sequence ID" value="KAK1904518.1"/>
    <property type="molecule type" value="Genomic_DNA"/>
</dbReference>
<protein>
    <submittedName>
        <fullName evidence="2">E3 ubiquitin-protein ligase RGLG1</fullName>
    </submittedName>
</protein>
<dbReference type="Proteomes" id="UP001228049">
    <property type="component" value="Unassembled WGS sequence"/>
</dbReference>
<evidence type="ECO:0000256" key="1">
    <source>
        <dbReference type="SAM" id="MobiDB-lite"/>
    </source>
</evidence>
<evidence type="ECO:0000313" key="3">
    <source>
        <dbReference type="Proteomes" id="UP001228049"/>
    </source>
</evidence>
<accession>A0AAD9FFX8</accession>
<reference evidence="2" key="1">
    <citation type="submission" date="2023-04" db="EMBL/GenBank/DDBJ databases">
        <title>Chromosome-level genome of Chaenocephalus aceratus.</title>
        <authorList>
            <person name="Park H."/>
        </authorList>
    </citation>
    <scope>NUCLEOTIDE SEQUENCE</scope>
    <source>
        <strain evidence="2">DE</strain>
        <tissue evidence="2">Muscle</tissue>
    </source>
</reference>
<keyword evidence="3" id="KW-1185">Reference proteome</keyword>
<sequence>MLKAVVHPEAAASPPRPPPPPVLTALADDSSTDSALWLLVPENHSSLPAVAPGAGQACSGNTSPCRLLPPRSFSVPNRPAQY</sequence>
<feature type="region of interest" description="Disordered" evidence="1">
    <location>
        <begin position="1"/>
        <end position="24"/>
    </location>
</feature>
<proteinExistence type="predicted"/>
<name>A0AAD9FFX8_DISEL</name>
<evidence type="ECO:0000313" key="2">
    <source>
        <dbReference type="EMBL" id="KAK1904518.1"/>
    </source>
</evidence>
<dbReference type="AlphaFoldDB" id="A0AAD9FFX8"/>
<gene>
    <name evidence="2" type="ORF">KUDE01_011700</name>
</gene>
<organism evidence="2 3">
    <name type="scientific">Dissostichus eleginoides</name>
    <name type="common">Patagonian toothfish</name>
    <name type="synonym">Dissostichus amissus</name>
    <dbReference type="NCBI Taxonomy" id="100907"/>
    <lineage>
        <taxon>Eukaryota</taxon>
        <taxon>Metazoa</taxon>
        <taxon>Chordata</taxon>
        <taxon>Craniata</taxon>
        <taxon>Vertebrata</taxon>
        <taxon>Euteleostomi</taxon>
        <taxon>Actinopterygii</taxon>
        <taxon>Neopterygii</taxon>
        <taxon>Teleostei</taxon>
        <taxon>Neoteleostei</taxon>
        <taxon>Acanthomorphata</taxon>
        <taxon>Eupercaria</taxon>
        <taxon>Perciformes</taxon>
        <taxon>Notothenioidei</taxon>
        <taxon>Nototheniidae</taxon>
        <taxon>Dissostichus</taxon>
    </lineage>
</organism>
<comment type="caution">
    <text evidence="2">The sequence shown here is derived from an EMBL/GenBank/DDBJ whole genome shotgun (WGS) entry which is preliminary data.</text>
</comment>